<dbReference type="InterPro" id="IPR004393">
    <property type="entry name" value="NadC"/>
</dbReference>
<evidence type="ECO:0000256" key="4">
    <source>
        <dbReference type="ARBA" id="ARBA00011944"/>
    </source>
</evidence>
<sequence>MKLTYLTEDKIDQFIQAALAEDIGDGDHSSLSSIPETAVNEAELIIKGNGILAGLEMAKRIFHAVDPTLKVELLLKDGQQVSIGDRGLMVSGRAISILSAERLALNCLQRMSGIATYTRHLTNLIKHTKARLLDTRKTTPNFRLMEKWAVAIGGGINHRFGLYDMIMLKDNHIDFAGGIDKAITSTQKYLDQKGLDLKMEVETRNLEEIKQVLQHNNIHRIMLDNMSVEIMREAVALINGRCETEASGGITEETITEVAETGVDFISVGALTHSIKSMDISLKAKKK</sequence>
<evidence type="ECO:0000256" key="9">
    <source>
        <dbReference type="PIRNR" id="PIRNR006250"/>
    </source>
</evidence>
<dbReference type="PANTHER" id="PTHR32179">
    <property type="entry name" value="NICOTINATE-NUCLEOTIDE PYROPHOSPHORYLASE [CARBOXYLATING]"/>
    <property type="match status" value="1"/>
</dbReference>
<name>A0ABT8KMS2_9BACT</name>
<evidence type="ECO:0000259" key="11">
    <source>
        <dbReference type="Pfam" id="PF02749"/>
    </source>
</evidence>
<gene>
    <name evidence="12" type="primary">nadC</name>
    <name evidence="12" type="ORF">QQ008_11575</name>
</gene>
<dbReference type="SUPFAM" id="SSF54675">
    <property type="entry name" value="Nicotinate/Quinolinate PRTase N-terminal domain-like"/>
    <property type="match status" value="1"/>
</dbReference>
<protein>
    <recommendedName>
        <fullName evidence="4">nicotinate-nucleotide diphosphorylase (carboxylating)</fullName>
        <ecNumber evidence="4">2.4.2.19</ecNumber>
    </recommendedName>
    <alternativeName>
        <fullName evidence="8">Quinolinate phosphoribosyltransferase [decarboxylating]</fullName>
    </alternativeName>
</protein>
<dbReference type="InterPro" id="IPR027277">
    <property type="entry name" value="NadC/ModD"/>
</dbReference>
<organism evidence="12 13">
    <name type="scientific">Splendidivirga corallicola</name>
    <dbReference type="NCBI Taxonomy" id="3051826"/>
    <lineage>
        <taxon>Bacteria</taxon>
        <taxon>Pseudomonadati</taxon>
        <taxon>Bacteroidota</taxon>
        <taxon>Cytophagia</taxon>
        <taxon>Cytophagales</taxon>
        <taxon>Splendidivirgaceae</taxon>
        <taxon>Splendidivirga</taxon>
    </lineage>
</organism>
<evidence type="ECO:0000313" key="12">
    <source>
        <dbReference type="EMBL" id="MDN5202011.1"/>
    </source>
</evidence>
<dbReference type="InterPro" id="IPR022412">
    <property type="entry name" value="Quinolinate_PRibosylTrfase_N"/>
</dbReference>
<dbReference type="CDD" id="cd01572">
    <property type="entry name" value="QPRTase"/>
    <property type="match status" value="1"/>
</dbReference>
<dbReference type="GO" id="GO:0004514">
    <property type="term" value="F:nicotinate-nucleotide diphosphorylase (carboxylating) activity"/>
    <property type="evidence" value="ECO:0007669"/>
    <property type="project" value="UniProtKB-EC"/>
</dbReference>
<dbReference type="Gene3D" id="3.20.20.70">
    <property type="entry name" value="Aldolase class I"/>
    <property type="match status" value="1"/>
</dbReference>
<evidence type="ECO:0000256" key="8">
    <source>
        <dbReference type="ARBA" id="ARBA00033102"/>
    </source>
</evidence>
<dbReference type="Pfam" id="PF01729">
    <property type="entry name" value="QRPTase_C"/>
    <property type="match status" value="1"/>
</dbReference>
<keyword evidence="7 9" id="KW-0808">Transferase</keyword>
<dbReference type="Gene3D" id="3.90.1170.20">
    <property type="entry name" value="Quinolinate phosphoribosyl transferase, N-terminal domain"/>
    <property type="match status" value="1"/>
</dbReference>
<comment type="caution">
    <text evidence="12">The sequence shown here is derived from an EMBL/GenBank/DDBJ whole genome shotgun (WGS) entry which is preliminary data.</text>
</comment>
<dbReference type="Proteomes" id="UP001172082">
    <property type="component" value="Unassembled WGS sequence"/>
</dbReference>
<evidence type="ECO:0000256" key="3">
    <source>
        <dbReference type="ARBA" id="ARBA00009400"/>
    </source>
</evidence>
<dbReference type="EMBL" id="JAUJEA010000003">
    <property type="protein sequence ID" value="MDN5202011.1"/>
    <property type="molecule type" value="Genomic_DNA"/>
</dbReference>
<dbReference type="RefSeq" id="WP_346752035.1">
    <property type="nucleotide sequence ID" value="NZ_JAUJEA010000003.1"/>
</dbReference>
<evidence type="ECO:0000256" key="2">
    <source>
        <dbReference type="ARBA" id="ARBA00004893"/>
    </source>
</evidence>
<keyword evidence="6 9" id="KW-0328">Glycosyltransferase</keyword>
<dbReference type="InterPro" id="IPR036068">
    <property type="entry name" value="Nicotinate_pribotase-like_C"/>
</dbReference>
<reference evidence="12" key="1">
    <citation type="submission" date="2023-06" db="EMBL/GenBank/DDBJ databases">
        <title>Genomic of Parafulvivirga corallium.</title>
        <authorList>
            <person name="Wang G."/>
        </authorList>
    </citation>
    <scope>NUCLEOTIDE SEQUENCE</scope>
    <source>
        <strain evidence="12">BMA10</strain>
    </source>
</reference>
<evidence type="ECO:0000259" key="10">
    <source>
        <dbReference type="Pfam" id="PF01729"/>
    </source>
</evidence>
<proteinExistence type="inferred from homology"/>
<feature type="domain" description="Quinolinate phosphoribosyl transferase C-terminal" evidence="10">
    <location>
        <begin position="114"/>
        <end position="283"/>
    </location>
</feature>
<comment type="similarity">
    <text evidence="3 9">Belongs to the NadC/ModD family.</text>
</comment>
<keyword evidence="13" id="KW-1185">Reference proteome</keyword>
<dbReference type="SUPFAM" id="SSF51690">
    <property type="entry name" value="Nicotinate/Quinolinate PRTase C-terminal domain-like"/>
    <property type="match status" value="1"/>
</dbReference>
<evidence type="ECO:0000313" key="13">
    <source>
        <dbReference type="Proteomes" id="UP001172082"/>
    </source>
</evidence>
<comment type="pathway">
    <text evidence="2">Cofactor biosynthesis; NAD(+) biosynthesis; nicotinate D-ribonucleotide from quinolinate: step 1/1.</text>
</comment>
<dbReference type="InterPro" id="IPR037128">
    <property type="entry name" value="Quinolinate_PRibosylTase_N_sf"/>
</dbReference>
<feature type="domain" description="Quinolinate phosphoribosyl transferase N-terminal" evidence="11">
    <location>
        <begin position="33"/>
        <end position="112"/>
    </location>
</feature>
<dbReference type="InterPro" id="IPR013785">
    <property type="entry name" value="Aldolase_TIM"/>
</dbReference>
<dbReference type="EC" id="2.4.2.19" evidence="4"/>
<dbReference type="InterPro" id="IPR002638">
    <property type="entry name" value="Quinolinate_PRibosylTrfase_C"/>
</dbReference>
<evidence type="ECO:0000256" key="5">
    <source>
        <dbReference type="ARBA" id="ARBA00022642"/>
    </source>
</evidence>
<dbReference type="PANTHER" id="PTHR32179:SF3">
    <property type="entry name" value="NICOTINATE-NUCLEOTIDE PYROPHOSPHORYLASE [CARBOXYLATING]"/>
    <property type="match status" value="1"/>
</dbReference>
<keyword evidence="5" id="KW-0662">Pyridine nucleotide biosynthesis</keyword>
<dbReference type="PIRSF" id="PIRSF006250">
    <property type="entry name" value="NadC_ModD"/>
    <property type="match status" value="1"/>
</dbReference>
<accession>A0ABT8KMS2</accession>
<evidence type="ECO:0000256" key="6">
    <source>
        <dbReference type="ARBA" id="ARBA00022676"/>
    </source>
</evidence>
<evidence type="ECO:0000256" key="1">
    <source>
        <dbReference type="ARBA" id="ARBA00003237"/>
    </source>
</evidence>
<evidence type="ECO:0000256" key="7">
    <source>
        <dbReference type="ARBA" id="ARBA00022679"/>
    </source>
</evidence>
<dbReference type="NCBIfam" id="TIGR00078">
    <property type="entry name" value="nadC"/>
    <property type="match status" value="1"/>
</dbReference>
<dbReference type="Pfam" id="PF02749">
    <property type="entry name" value="QRPTase_N"/>
    <property type="match status" value="1"/>
</dbReference>
<comment type="function">
    <text evidence="1">Involved in the catabolism of quinolinic acid (QA).</text>
</comment>